<reference evidence="3" key="1">
    <citation type="submission" date="2022-10" db="EMBL/GenBank/DDBJ databases">
        <title>Genome assembly of Pristionchus species.</title>
        <authorList>
            <person name="Yoshida K."/>
            <person name="Sommer R.J."/>
        </authorList>
    </citation>
    <scope>NUCLEOTIDE SEQUENCE [LARGE SCALE GENOMIC DNA]</scope>
    <source>
        <strain evidence="3">RS5460</strain>
    </source>
</reference>
<feature type="non-terminal residue" evidence="2">
    <location>
        <position position="73"/>
    </location>
</feature>
<feature type="compositionally biased region" description="Polar residues" evidence="1">
    <location>
        <begin position="63"/>
        <end position="73"/>
    </location>
</feature>
<evidence type="ECO:0000256" key="1">
    <source>
        <dbReference type="SAM" id="MobiDB-lite"/>
    </source>
</evidence>
<feature type="compositionally biased region" description="Basic and acidic residues" evidence="1">
    <location>
        <begin position="17"/>
        <end position="33"/>
    </location>
</feature>
<accession>A0AAN5CCN7</accession>
<evidence type="ECO:0000313" key="2">
    <source>
        <dbReference type="EMBL" id="GMR37609.1"/>
    </source>
</evidence>
<proteinExistence type="predicted"/>
<keyword evidence="3" id="KW-1185">Reference proteome</keyword>
<comment type="caution">
    <text evidence="2">The sequence shown here is derived from an EMBL/GenBank/DDBJ whole genome shotgun (WGS) entry which is preliminary data.</text>
</comment>
<protein>
    <submittedName>
        <fullName evidence="2">Uncharacterized protein</fullName>
    </submittedName>
</protein>
<evidence type="ECO:0000313" key="3">
    <source>
        <dbReference type="Proteomes" id="UP001328107"/>
    </source>
</evidence>
<dbReference type="AlphaFoldDB" id="A0AAN5CCN7"/>
<sequence length="73" mass="8489">RRRRSMEGVNPSPSQRFRSDPLGKRTPTTDERVSSFLAHYFRRRSPSGDSRRILSGGERERPQQMTRSAKTAR</sequence>
<gene>
    <name evidence="2" type="ORF">PMAYCL1PPCAC_07805</name>
</gene>
<name>A0AAN5CCN7_9BILA</name>
<organism evidence="2 3">
    <name type="scientific">Pristionchus mayeri</name>
    <dbReference type="NCBI Taxonomy" id="1317129"/>
    <lineage>
        <taxon>Eukaryota</taxon>
        <taxon>Metazoa</taxon>
        <taxon>Ecdysozoa</taxon>
        <taxon>Nematoda</taxon>
        <taxon>Chromadorea</taxon>
        <taxon>Rhabditida</taxon>
        <taxon>Rhabditina</taxon>
        <taxon>Diplogasteromorpha</taxon>
        <taxon>Diplogasteroidea</taxon>
        <taxon>Neodiplogasteridae</taxon>
        <taxon>Pristionchus</taxon>
    </lineage>
</organism>
<feature type="region of interest" description="Disordered" evidence="1">
    <location>
        <begin position="1"/>
        <end position="73"/>
    </location>
</feature>
<dbReference type="EMBL" id="BTRK01000002">
    <property type="protein sequence ID" value="GMR37609.1"/>
    <property type="molecule type" value="Genomic_DNA"/>
</dbReference>
<feature type="non-terminal residue" evidence="2">
    <location>
        <position position="1"/>
    </location>
</feature>
<dbReference type="Proteomes" id="UP001328107">
    <property type="component" value="Unassembled WGS sequence"/>
</dbReference>
<feature type="compositionally biased region" description="Basic and acidic residues" evidence="1">
    <location>
        <begin position="49"/>
        <end position="62"/>
    </location>
</feature>